<dbReference type="EMBL" id="FUHU01000033">
    <property type="protein sequence ID" value="SJM61096.1"/>
    <property type="molecule type" value="Genomic_DNA"/>
</dbReference>
<keyword evidence="1" id="KW-1133">Transmembrane helix</keyword>
<evidence type="ECO:0000256" key="1">
    <source>
        <dbReference type="SAM" id="Phobius"/>
    </source>
</evidence>
<gene>
    <name evidence="2" type="ORF">CZ674_07525</name>
</gene>
<dbReference type="AlphaFoldDB" id="A0A1R4FYU5"/>
<keyword evidence="1" id="KW-0472">Membrane</keyword>
<reference evidence="2 3" key="1">
    <citation type="submission" date="2017-02" db="EMBL/GenBank/DDBJ databases">
        <authorList>
            <person name="Peterson S.W."/>
        </authorList>
    </citation>
    <scope>NUCLEOTIDE SEQUENCE [LARGE SCALE GENOMIC DNA]</scope>
    <source>
        <strain evidence="2 3">LMG 22410</strain>
    </source>
</reference>
<dbReference type="InterPro" id="IPR043993">
    <property type="entry name" value="T4SS_pilin"/>
</dbReference>
<organism evidence="2 3">
    <name type="scientific">Agrococcus casei LMG 22410</name>
    <dbReference type="NCBI Taxonomy" id="1255656"/>
    <lineage>
        <taxon>Bacteria</taxon>
        <taxon>Bacillati</taxon>
        <taxon>Actinomycetota</taxon>
        <taxon>Actinomycetes</taxon>
        <taxon>Micrococcales</taxon>
        <taxon>Microbacteriaceae</taxon>
        <taxon>Agrococcus</taxon>
    </lineage>
</organism>
<protein>
    <submittedName>
        <fullName evidence="2">Uncharacterized protein</fullName>
    </submittedName>
</protein>
<dbReference type="OrthoDB" id="4557964at2"/>
<keyword evidence="3" id="KW-1185">Reference proteome</keyword>
<feature type="transmembrane region" description="Helical" evidence="1">
    <location>
        <begin position="25"/>
        <end position="46"/>
    </location>
</feature>
<dbReference type="Proteomes" id="UP000195787">
    <property type="component" value="Unassembled WGS sequence"/>
</dbReference>
<accession>A0A1R4FYU5</accession>
<dbReference type="RefSeq" id="WP_086991940.1">
    <property type="nucleotide sequence ID" value="NZ_FUHU01000033.1"/>
</dbReference>
<dbReference type="GeneID" id="303173068"/>
<feature type="transmembrane region" description="Helical" evidence="1">
    <location>
        <begin position="67"/>
        <end position="91"/>
    </location>
</feature>
<evidence type="ECO:0000313" key="2">
    <source>
        <dbReference type="EMBL" id="SJM61096.1"/>
    </source>
</evidence>
<keyword evidence="1" id="KW-0812">Transmembrane</keyword>
<proteinExistence type="predicted"/>
<dbReference type="Pfam" id="PF18895">
    <property type="entry name" value="T4SS_pilin"/>
    <property type="match status" value="1"/>
</dbReference>
<evidence type="ECO:0000313" key="3">
    <source>
        <dbReference type="Proteomes" id="UP000195787"/>
    </source>
</evidence>
<sequence>MNPFDGIGPDLTVFGPLFDALWKQVLAAVWGIVLIVSGIFLVLSFGKSSAATASRNPERLSEARGQMIWSGIIFTLCLLIAVIVGALVAFANQAGA</sequence>
<name>A0A1R4FYU5_9MICO</name>